<evidence type="ECO:0000313" key="1">
    <source>
        <dbReference type="EMBL" id="PKI64927.1"/>
    </source>
</evidence>
<proteinExistence type="predicted"/>
<reference evidence="1 2" key="1">
    <citation type="submission" date="2017-11" db="EMBL/GenBank/DDBJ databases">
        <title>De-novo sequencing of pomegranate (Punica granatum L.) genome.</title>
        <authorList>
            <person name="Akparov Z."/>
            <person name="Amiraslanov A."/>
            <person name="Hajiyeva S."/>
            <person name="Abbasov M."/>
            <person name="Kaur K."/>
            <person name="Hamwieh A."/>
            <person name="Solovyev V."/>
            <person name="Salamov A."/>
            <person name="Braich B."/>
            <person name="Kosarev P."/>
            <person name="Mahmoud A."/>
            <person name="Hajiyev E."/>
            <person name="Babayeva S."/>
            <person name="Izzatullayeva V."/>
            <person name="Mammadov A."/>
            <person name="Mammadov A."/>
            <person name="Sharifova S."/>
            <person name="Ojaghi J."/>
            <person name="Eynullazada K."/>
            <person name="Bayramov B."/>
            <person name="Abdulazimova A."/>
            <person name="Shahmuradov I."/>
        </authorList>
    </citation>
    <scope>NUCLEOTIDE SEQUENCE [LARGE SCALE GENOMIC DNA]</scope>
    <source>
        <strain evidence="2">cv. AG2017</strain>
        <tissue evidence="1">Leaf</tissue>
    </source>
</reference>
<organism evidence="1 2">
    <name type="scientific">Punica granatum</name>
    <name type="common">Pomegranate</name>
    <dbReference type="NCBI Taxonomy" id="22663"/>
    <lineage>
        <taxon>Eukaryota</taxon>
        <taxon>Viridiplantae</taxon>
        <taxon>Streptophyta</taxon>
        <taxon>Embryophyta</taxon>
        <taxon>Tracheophyta</taxon>
        <taxon>Spermatophyta</taxon>
        <taxon>Magnoliopsida</taxon>
        <taxon>eudicotyledons</taxon>
        <taxon>Gunneridae</taxon>
        <taxon>Pentapetalae</taxon>
        <taxon>rosids</taxon>
        <taxon>malvids</taxon>
        <taxon>Myrtales</taxon>
        <taxon>Lythraceae</taxon>
        <taxon>Punica</taxon>
    </lineage>
</organism>
<dbReference type="AlphaFoldDB" id="A0A2I0K8Q2"/>
<dbReference type="Proteomes" id="UP000233551">
    <property type="component" value="Unassembled WGS sequence"/>
</dbReference>
<protein>
    <submittedName>
        <fullName evidence="1">Uncharacterized protein</fullName>
    </submittedName>
</protein>
<evidence type="ECO:0000313" key="2">
    <source>
        <dbReference type="Proteomes" id="UP000233551"/>
    </source>
</evidence>
<name>A0A2I0K8Q2_PUNGR</name>
<accession>A0A2I0K8Q2</accession>
<sequence length="147" mass="15923">MPGSQVSQASQELRQTLIPCPGGYVALPELESCIARRRSLANEQPHQAEQRATASQAKVPVARLGHSQQAIASAARPAASKRLCVRIHCIPDFVSAFTAFRTSCPHLLLSRLRVHIHCIPDFVSASTVLRTSCPHSLMQIVAPLQGI</sequence>
<dbReference type="EMBL" id="PGOL01000787">
    <property type="protein sequence ID" value="PKI64927.1"/>
    <property type="molecule type" value="Genomic_DNA"/>
</dbReference>
<gene>
    <name evidence="1" type="ORF">CRG98_014669</name>
</gene>
<comment type="caution">
    <text evidence="1">The sequence shown here is derived from an EMBL/GenBank/DDBJ whole genome shotgun (WGS) entry which is preliminary data.</text>
</comment>
<keyword evidence="2" id="KW-1185">Reference proteome</keyword>